<feature type="domain" description="PPM-type phosphatase" evidence="2">
    <location>
        <begin position="58"/>
        <end position="269"/>
    </location>
</feature>
<keyword evidence="1" id="KW-0378">Hydrolase</keyword>
<evidence type="ECO:0000259" key="2">
    <source>
        <dbReference type="SMART" id="SM00331"/>
    </source>
</evidence>
<dbReference type="RefSeq" id="WP_062704037.1">
    <property type="nucleotide sequence ID" value="NZ_LLZG01000153.1"/>
</dbReference>
<dbReference type="AlphaFoldDB" id="A0A0X3USI6"/>
<dbReference type="InterPro" id="IPR036457">
    <property type="entry name" value="PPM-type-like_dom_sf"/>
</dbReference>
<reference evidence="4" key="1">
    <citation type="submission" date="2015-10" db="EMBL/GenBank/DDBJ databases">
        <authorList>
            <person name="Ju K.-S."/>
            <person name="Doroghazi J.R."/>
            <person name="Metcalf W.W."/>
        </authorList>
    </citation>
    <scope>NUCLEOTIDE SEQUENCE [LARGE SCALE GENOMIC DNA]</scope>
    <source>
        <strain evidence="4">NRRL 3151</strain>
    </source>
</reference>
<dbReference type="GO" id="GO:0016791">
    <property type="term" value="F:phosphatase activity"/>
    <property type="evidence" value="ECO:0007669"/>
    <property type="project" value="TreeGrafter"/>
</dbReference>
<dbReference type="InterPro" id="IPR001932">
    <property type="entry name" value="PPM-type_phosphatase-like_dom"/>
</dbReference>
<sequence>MTRHRSNRPGSADDLLTELGRLATKALEHAELQRARVELAEALQRELLPGSLPELPGLRNAARYAPARSGLAVGGDWYDGFRLPDGSLAFSIGDVQGHDVEAASFMGQVRIALRAVAAFTSDPGEVLSRANDLLTSMNCTLFATCSFVRFAPVTGELLGARAGHLPAVWASTDGCGGVTEDEGGPPLGVVPGHTYPVTCWPLPAPGALVLVTDGVVEGPTFPVEDGLRQVVELVRAGAGGDPDELAAEVLKVADLTGHTDDAAVLVLSQDG</sequence>
<gene>
    <name evidence="3" type="ORF">ADL12_20045</name>
</gene>
<dbReference type="EMBL" id="LLZG01000153">
    <property type="protein sequence ID" value="KUL35470.1"/>
    <property type="molecule type" value="Genomic_DNA"/>
</dbReference>
<evidence type="ECO:0000256" key="1">
    <source>
        <dbReference type="ARBA" id="ARBA00022801"/>
    </source>
</evidence>
<dbReference type="OrthoDB" id="118142at2"/>
<comment type="caution">
    <text evidence="3">The sequence shown here is derived from an EMBL/GenBank/DDBJ whole genome shotgun (WGS) entry which is preliminary data.</text>
</comment>
<protein>
    <submittedName>
        <fullName evidence="3">Serine/threonine protein phosphatase</fullName>
    </submittedName>
</protein>
<name>A0A0X3USI6_9ACTN</name>
<dbReference type="Gene3D" id="3.60.40.10">
    <property type="entry name" value="PPM-type phosphatase domain"/>
    <property type="match status" value="1"/>
</dbReference>
<dbReference type="SMART" id="SM00331">
    <property type="entry name" value="PP2C_SIG"/>
    <property type="match status" value="1"/>
</dbReference>
<dbReference type="PANTHER" id="PTHR43156">
    <property type="entry name" value="STAGE II SPORULATION PROTEIN E-RELATED"/>
    <property type="match status" value="1"/>
</dbReference>
<dbReference type="InterPro" id="IPR052016">
    <property type="entry name" value="Bact_Sigma-Reg"/>
</dbReference>
<dbReference type="SUPFAM" id="SSF81606">
    <property type="entry name" value="PP2C-like"/>
    <property type="match status" value="1"/>
</dbReference>
<accession>A0A0X3USI6</accession>
<evidence type="ECO:0000313" key="4">
    <source>
        <dbReference type="Proteomes" id="UP000053923"/>
    </source>
</evidence>
<evidence type="ECO:0000313" key="3">
    <source>
        <dbReference type="EMBL" id="KUL35470.1"/>
    </source>
</evidence>
<dbReference type="Proteomes" id="UP000053923">
    <property type="component" value="Unassembled WGS sequence"/>
</dbReference>
<dbReference type="Pfam" id="PF07228">
    <property type="entry name" value="SpoIIE"/>
    <property type="match status" value="1"/>
</dbReference>
<organism evidence="3 4">
    <name type="scientific">Streptomyces regalis</name>
    <dbReference type="NCBI Taxonomy" id="68262"/>
    <lineage>
        <taxon>Bacteria</taxon>
        <taxon>Bacillati</taxon>
        <taxon>Actinomycetota</taxon>
        <taxon>Actinomycetes</taxon>
        <taxon>Kitasatosporales</taxon>
        <taxon>Streptomycetaceae</taxon>
        <taxon>Streptomyces</taxon>
    </lineage>
</organism>
<dbReference type="PANTHER" id="PTHR43156:SF2">
    <property type="entry name" value="STAGE II SPORULATION PROTEIN E"/>
    <property type="match status" value="1"/>
</dbReference>
<proteinExistence type="predicted"/>
<keyword evidence="4" id="KW-1185">Reference proteome</keyword>